<keyword evidence="3" id="KW-1185">Reference proteome</keyword>
<accession>A0A151RXS8</accession>
<dbReference type="Pfam" id="PF22936">
    <property type="entry name" value="Pol_BBD"/>
    <property type="match status" value="1"/>
</dbReference>
<organism evidence="2 3">
    <name type="scientific">Cajanus cajan</name>
    <name type="common">Pigeon pea</name>
    <name type="synonym">Cajanus indicus</name>
    <dbReference type="NCBI Taxonomy" id="3821"/>
    <lineage>
        <taxon>Eukaryota</taxon>
        <taxon>Viridiplantae</taxon>
        <taxon>Streptophyta</taxon>
        <taxon>Embryophyta</taxon>
        <taxon>Tracheophyta</taxon>
        <taxon>Spermatophyta</taxon>
        <taxon>Magnoliopsida</taxon>
        <taxon>eudicotyledons</taxon>
        <taxon>Gunneridae</taxon>
        <taxon>Pentapetalae</taxon>
        <taxon>rosids</taxon>
        <taxon>fabids</taxon>
        <taxon>Fabales</taxon>
        <taxon>Fabaceae</taxon>
        <taxon>Papilionoideae</taxon>
        <taxon>50 kb inversion clade</taxon>
        <taxon>NPAAA clade</taxon>
        <taxon>indigoferoid/millettioid clade</taxon>
        <taxon>Phaseoleae</taxon>
        <taxon>Cajanus</taxon>
    </lineage>
</organism>
<dbReference type="InterPro" id="IPR054722">
    <property type="entry name" value="PolX-like_BBD"/>
</dbReference>
<dbReference type="AlphaFoldDB" id="A0A151RXS8"/>
<feature type="domain" description="Retrovirus-related Pol polyprotein from transposon TNT 1-94-like beta-barrel" evidence="1">
    <location>
        <begin position="8"/>
        <end position="64"/>
    </location>
</feature>
<evidence type="ECO:0000259" key="1">
    <source>
        <dbReference type="Pfam" id="PF22936"/>
    </source>
</evidence>
<evidence type="ECO:0000313" key="2">
    <source>
        <dbReference type="EMBL" id="KYP47352.1"/>
    </source>
</evidence>
<reference evidence="2" key="1">
    <citation type="journal article" date="2012" name="Nat. Biotechnol.">
        <title>Draft genome sequence of pigeonpea (Cajanus cajan), an orphan legume crop of resource-poor farmers.</title>
        <authorList>
            <person name="Varshney R.K."/>
            <person name="Chen W."/>
            <person name="Li Y."/>
            <person name="Bharti A.K."/>
            <person name="Saxena R.K."/>
            <person name="Schlueter J.A."/>
            <person name="Donoghue M.T."/>
            <person name="Azam S."/>
            <person name="Fan G."/>
            <person name="Whaley A.M."/>
            <person name="Farmer A.D."/>
            <person name="Sheridan J."/>
            <person name="Iwata A."/>
            <person name="Tuteja R."/>
            <person name="Penmetsa R.V."/>
            <person name="Wu W."/>
            <person name="Upadhyaya H.D."/>
            <person name="Yang S.P."/>
            <person name="Shah T."/>
            <person name="Saxena K.B."/>
            <person name="Michael T."/>
            <person name="McCombie W.R."/>
            <person name="Yang B."/>
            <person name="Zhang G."/>
            <person name="Yang H."/>
            <person name="Wang J."/>
            <person name="Spillane C."/>
            <person name="Cook D.R."/>
            <person name="May G.D."/>
            <person name="Xu X."/>
            <person name="Jackson S.A."/>
        </authorList>
    </citation>
    <scope>NUCLEOTIDE SEQUENCE [LARGE SCALE GENOMIC DNA]</scope>
</reference>
<dbReference type="Gramene" id="C.cajan_33804.t">
    <property type="protein sequence ID" value="C.cajan_33804.t"/>
    <property type="gene ID" value="C.cajan_33804"/>
</dbReference>
<evidence type="ECO:0000313" key="3">
    <source>
        <dbReference type="Proteomes" id="UP000075243"/>
    </source>
</evidence>
<proteinExistence type="predicted"/>
<gene>
    <name evidence="2" type="ORF">KK1_031035</name>
</gene>
<name>A0A151RXS8_CAJCA</name>
<protein>
    <recommendedName>
        <fullName evidence="1">Retrovirus-related Pol polyprotein from transposon TNT 1-94-like beta-barrel domain-containing protein</fullName>
    </recommendedName>
</protein>
<sequence length="148" mass="16955">MTGTLENLWESRALDGCLVGLQNGELVLANKEGSIFLDGGLKLENVLYVLKLNCNLISVSQLIDEAKCKVHFTDRFCAMQDHTSRTLIGAGERKDGLYWYRDVWIYLLNNKKDVSQTLMNFIALIERQYEKQVKVIRSENGTEFMCLQ</sequence>
<dbReference type="Proteomes" id="UP000075243">
    <property type="component" value="Unassembled WGS sequence"/>
</dbReference>
<dbReference type="EMBL" id="KQ483530">
    <property type="protein sequence ID" value="KYP47352.1"/>
    <property type="molecule type" value="Genomic_DNA"/>
</dbReference>